<dbReference type="SUPFAM" id="SSF53649">
    <property type="entry name" value="Alkaline phosphatase-like"/>
    <property type="match status" value="1"/>
</dbReference>
<comment type="similarity">
    <text evidence="2">Belongs to the sulfatase family.</text>
</comment>
<keyword evidence="4" id="KW-0106">Calcium</keyword>
<protein>
    <submittedName>
        <fullName evidence="7">Uncharacterized protein</fullName>
    </submittedName>
</protein>
<dbReference type="Pfam" id="PF00884">
    <property type="entry name" value="Sulfatase"/>
    <property type="match status" value="1"/>
</dbReference>
<evidence type="ECO:0000256" key="5">
    <source>
        <dbReference type="ARBA" id="ARBA00023180"/>
    </source>
</evidence>
<reference evidence="7" key="1">
    <citation type="submission" date="2022-03" db="EMBL/GenBank/DDBJ databases">
        <authorList>
            <person name="Martin C."/>
        </authorList>
    </citation>
    <scope>NUCLEOTIDE SEQUENCE</scope>
</reference>
<comment type="caution">
    <text evidence="7">The sequence shown here is derived from an EMBL/GenBank/DDBJ whole genome shotgun (WGS) entry which is preliminary data.</text>
</comment>
<comment type="PTM">
    <text evidence="6">The conversion to 3-oxoalanine (also known as C-formylglycine, FGly), of a serine or cysteine residue in prokaryotes and of a cysteine residue in eukaryotes, is critical for catalytic activity.</text>
</comment>
<evidence type="ECO:0000256" key="3">
    <source>
        <dbReference type="ARBA" id="ARBA00022723"/>
    </source>
</evidence>
<dbReference type="GO" id="GO:0046872">
    <property type="term" value="F:metal ion binding"/>
    <property type="evidence" value="ECO:0007669"/>
    <property type="project" value="UniProtKB-KW"/>
</dbReference>
<comment type="cofactor">
    <cofactor evidence="1">
        <name>Ca(2+)</name>
        <dbReference type="ChEBI" id="CHEBI:29108"/>
    </cofactor>
</comment>
<dbReference type="GO" id="GO:0008484">
    <property type="term" value="F:sulfuric ester hydrolase activity"/>
    <property type="evidence" value="ECO:0007669"/>
    <property type="project" value="InterPro"/>
</dbReference>
<dbReference type="InterPro" id="IPR047115">
    <property type="entry name" value="ARSB"/>
</dbReference>
<dbReference type="AlphaFoldDB" id="A0A8J1TX86"/>
<keyword evidence="8" id="KW-1185">Reference proteome</keyword>
<gene>
    <name evidence="7" type="ORF">OFUS_LOCUS21607</name>
</gene>
<accession>A0A8J1TX86</accession>
<evidence type="ECO:0000256" key="4">
    <source>
        <dbReference type="ARBA" id="ARBA00022837"/>
    </source>
</evidence>
<proteinExistence type="inferred from homology"/>
<sequence>MKLQVGIISAIVVISMVNGDDCDCAKYGAIKRTTEDIIILMSSPPDLADTTSFVKDVENSSSILDKYKRDCLKSKIKKLQKKVKVAVSVVNDWASAGEPTKQLKRKMKSSLKKVLRLANSLLKGVDDELSTCDGEPVVPTTPEDTSEVLPGQPPNIIMVIFNSLGYTDVGFHNEYMMTPTLDRLAKSAVLLDNYYVQPRSSHTRANIMIGKSHFHTGQQGDINLAKAHCMPCDCMTVAERLREANYSTHLVGQWHLGFYTKYCLPQNRGFDTFFGTYGGNDMDHFEHITCRCSSNQIQDRECRLKWCGLDLHNTDGSPAWDAQGTYSTTLFKDKSVDIINTQPRNKPFFLVTSFTAPAGFRPPSVDEFEKMQTEKLKTTSGARTAYGGMVTAIDSAIQDIIDALKERGIQNNTVVIITNDRSGSDRTNIDNLSFSWPLRGSRPRYWEGGIWGLGIVTAPWIPAQVSNGLIHSTDWYPTILSIAGVNVSTVNVCDIDGLDVWDHIRTGAASPRTELLHNMELTGPRIRGVAQYNGTWNTSLHAIYRMGDYKIFTGQNGRSDWKKPPELTNNSVVEIESLNEPKTKNLWLFDIANDPYERNDISATNVSQVMLMLDRLLELSKDYVGPSQFVKEESSGFGGEGRNIWQPWINETCSDRSINFHGINWE</sequence>
<evidence type="ECO:0000256" key="6">
    <source>
        <dbReference type="PIRSR" id="PIRSR600917-52"/>
    </source>
</evidence>
<dbReference type="EMBL" id="CAIIXF020000010">
    <property type="protein sequence ID" value="CAH1797289.1"/>
    <property type="molecule type" value="Genomic_DNA"/>
</dbReference>
<dbReference type="OrthoDB" id="103349at2759"/>
<dbReference type="Gene3D" id="3.30.1120.10">
    <property type="match status" value="1"/>
</dbReference>
<dbReference type="InterPro" id="IPR000917">
    <property type="entry name" value="Sulfatase_N"/>
</dbReference>
<keyword evidence="3" id="KW-0479">Metal-binding</keyword>
<evidence type="ECO:0000313" key="8">
    <source>
        <dbReference type="Proteomes" id="UP000749559"/>
    </source>
</evidence>
<dbReference type="InterPro" id="IPR017850">
    <property type="entry name" value="Alkaline_phosphatase_core_sf"/>
</dbReference>
<evidence type="ECO:0000256" key="1">
    <source>
        <dbReference type="ARBA" id="ARBA00001913"/>
    </source>
</evidence>
<dbReference type="Proteomes" id="UP000749559">
    <property type="component" value="Unassembled WGS sequence"/>
</dbReference>
<dbReference type="PANTHER" id="PTHR10342:SF274">
    <property type="entry name" value="ARYLSULFATASE B"/>
    <property type="match status" value="1"/>
</dbReference>
<name>A0A8J1TX86_OWEFU</name>
<evidence type="ECO:0000256" key="2">
    <source>
        <dbReference type="ARBA" id="ARBA00008779"/>
    </source>
</evidence>
<evidence type="ECO:0000313" key="7">
    <source>
        <dbReference type="EMBL" id="CAH1797289.1"/>
    </source>
</evidence>
<feature type="modified residue" description="3-oxoalanine (Ser)" evidence="6">
    <location>
        <position position="200"/>
    </location>
</feature>
<dbReference type="Gene3D" id="3.40.720.10">
    <property type="entry name" value="Alkaline Phosphatase, subunit A"/>
    <property type="match status" value="1"/>
</dbReference>
<dbReference type="PANTHER" id="PTHR10342">
    <property type="entry name" value="ARYLSULFATASE"/>
    <property type="match status" value="1"/>
</dbReference>
<dbReference type="CDD" id="cd16029">
    <property type="entry name" value="4-S"/>
    <property type="match status" value="1"/>
</dbReference>
<organism evidence="7 8">
    <name type="scientific">Owenia fusiformis</name>
    <name type="common">Polychaete worm</name>
    <dbReference type="NCBI Taxonomy" id="6347"/>
    <lineage>
        <taxon>Eukaryota</taxon>
        <taxon>Metazoa</taxon>
        <taxon>Spiralia</taxon>
        <taxon>Lophotrochozoa</taxon>
        <taxon>Annelida</taxon>
        <taxon>Polychaeta</taxon>
        <taxon>Sedentaria</taxon>
        <taxon>Canalipalpata</taxon>
        <taxon>Sabellida</taxon>
        <taxon>Oweniida</taxon>
        <taxon>Oweniidae</taxon>
        <taxon>Owenia</taxon>
    </lineage>
</organism>
<keyword evidence="5" id="KW-0325">Glycoprotein</keyword>